<protein>
    <recommendedName>
        <fullName evidence="3">Mobile element protein</fullName>
    </recommendedName>
</protein>
<keyword evidence="2" id="KW-1185">Reference proteome</keyword>
<accession>A0ABX8R918</accession>
<organism evidence="1 2">
    <name type="scientific">Crassaminicella indica</name>
    <dbReference type="NCBI Taxonomy" id="2855394"/>
    <lineage>
        <taxon>Bacteria</taxon>
        <taxon>Bacillati</taxon>
        <taxon>Bacillota</taxon>
        <taxon>Clostridia</taxon>
        <taxon>Eubacteriales</taxon>
        <taxon>Clostridiaceae</taxon>
        <taxon>Crassaminicella</taxon>
    </lineage>
</organism>
<dbReference type="EMBL" id="CP078093">
    <property type="protein sequence ID" value="QXM05508.1"/>
    <property type="molecule type" value="Genomic_DNA"/>
</dbReference>
<evidence type="ECO:0000313" key="1">
    <source>
        <dbReference type="EMBL" id="QXM05508.1"/>
    </source>
</evidence>
<gene>
    <name evidence="1" type="ORF">KVH43_08985</name>
</gene>
<name>A0ABX8R918_9CLOT</name>
<dbReference type="Proteomes" id="UP000886818">
    <property type="component" value="Chromosome"/>
</dbReference>
<proteinExistence type="predicted"/>
<evidence type="ECO:0000313" key="2">
    <source>
        <dbReference type="Proteomes" id="UP000886818"/>
    </source>
</evidence>
<reference evidence="1" key="1">
    <citation type="submission" date="2021-07" db="EMBL/GenBank/DDBJ databases">
        <title>Complete genome sequence of Crassaminicella sp. 143-21, isolated from a deep-sea hydrothermal vent.</title>
        <authorList>
            <person name="Li X."/>
        </authorList>
    </citation>
    <scope>NUCLEOTIDE SEQUENCE</scope>
    <source>
        <strain evidence="1">143-21</strain>
    </source>
</reference>
<evidence type="ECO:0008006" key="3">
    <source>
        <dbReference type="Google" id="ProtNLM"/>
    </source>
</evidence>
<dbReference type="RefSeq" id="WP_218282206.1">
    <property type="nucleotide sequence ID" value="NZ_CP078093.1"/>
</dbReference>
<sequence length="61" mass="6626">MKFVGLDAGYFTTPICKGLNDRNIQGAIGNISVIKIIALSVHIKKNAYSMAMKLELCIGKI</sequence>